<dbReference type="RefSeq" id="WP_149170817.1">
    <property type="nucleotide sequence ID" value="NZ_VTOY01000002.1"/>
</dbReference>
<dbReference type="OrthoDB" id="9773765at2"/>
<dbReference type="Gene3D" id="3.40.50.720">
    <property type="entry name" value="NAD(P)-binding Rossmann-like Domain"/>
    <property type="match status" value="1"/>
</dbReference>
<dbReference type="SUPFAM" id="SSF51735">
    <property type="entry name" value="NAD(P)-binding Rossmann-fold domains"/>
    <property type="match status" value="1"/>
</dbReference>
<evidence type="ECO:0000313" key="7">
    <source>
        <dbReference type="EMBL" id="TYZ23884.1"/>
    </source>
</evidence>
<protein>
    <recommendedName>
        <fullName evidence="2">precorrin-2 dehydrogenase</fullName>
        <ecNumber evidence="2">1.3.1.76</ecNumber>
    </recommendedName>
</protein>
<evidence type="ECO:0000256" key="3">
    <source>
        <dbReference type="ARBA" id="ARBA00023002"/>
    </source>
</evidence>
<evidence type="ECO:0000313" key="8">
    <source>
        <dbReference type="Proteomes" id="UP000323646"/>
    </source>
</evidence>
<dbReference type="InterPro" id="IPR028161">
    <property type="entry name" value="Met8-like"/>
</dbReference>
<comment type="pathway">
    <text evidence="1">Porphyrin-containing compound metabolism; siroheme biosynthesis; sirohydrochlorin from precorrin-2: step 1/1.</text>
</comment>
<evidence type="ECO:0000256" key="4">
    <source>
        <dbReference type="ARBA" id="ARBA00023027"/>
    </source>
</evidence>
<keyword evidence="4" id="KW-0520">NAD</keyword>
<dbReference type="InterPro" id="IPR006367">
    <property type="entry name" value="Sirohaem_synthase_N"/>
</dbReference>
<dbReference type="EMBL" id="VTOY01000002">
    <property type="protein sequence ID" value="TYZ23884.1"/>
    <property type="molecule type" value="Genomic_DNA"/>
</dbReference>
<dbReference type="PANTHER" id="PTHR35330:SF1">
    <property type="entry name" value="SIROHEME BIOSYNTHESIS PROTEIN MET8"/>
    <property type="match status" value="1"/>
</dbReference>
<dbReference type="AlphaFoldDB" id="A0A5D6WBA8"/>
<dbReference type="UniPathway" id="UPA00262">
    <property type="reaction ID" value="UER00222"/>
</dbReference>
<name>A0A5D6WBA8_9FIRM</name>
<dbReference type="GO" id="GO:0004325">
    <property type="term" value="F:ferrochelatase activity"/>
    <property type="evidence" value="ECO:0007669"/>
    <property type="project" value="InterPro"/>
</dbReference>
<keyword evidence="8" id="KW-1185">Reference proteome</keyword>
<dbReference type="EC" id="1.3.1.76" evidence="2"/>
<dbReference type="NCBIfam" id="TIGR01470">
    <property type="entry name" value="cysG_Nterm"/>
    <property type="match status" value="1"/>
</dbReference>
<reference evidence="7 8" key="1">
    <citation type="submission" date="2019-08" db="EMBL/GenBank/DDBJ databases">
        <title>Selenomonas sp. mPRGC5 and Selenomonas sp. mPRGC8 isolated from ruminal fluid of dairy goat (Capra hircus).</title>
        <authorList>
            <person name="Poothong S."/>
            <person name="Nuengjamnong C."/>
            <person name="Tanasupawat S."/>
        </authorList>
    </citation>
    <scope>NUCLEOTIDE SEQUENCE [LARGE SCALE GENOMIC DNA]</scope>
    <source>
        <strain evidence="8">mPRGC5</strain>
    </source>
</reference>
<keyword evidence="3" id="KW-0560">Oxidoreductase</keyword>
<organism evidence="7 8">
    <name type="scientific">Selenomonas ruminis</name>
    <dbReference type="NCBI Taxonomy" id="2593411"/>
    <lineage>
        <taxon>Bacteria</taxon>
        <taxon>Bacillati</taxon>
        <taxon>Bacillota</taxon>
        <taxon>Negativicutes</taxon>
        <taxon>Selenomonadales</taxon>
        <taxon>Selenomonadaceae</taxon>
        <taxon>Selenomonas</taxon>
    </lineage>
</organism>
<evidence type="ECO:0000256" key="1">
    <source>
        <dbReference type="ARBA" id="ARBA00005010"/>
    </source>
</evidence>
<keyword evidence="5" id="KW-0627">Porphyrin biosynthesis</keyword>
<comment type="caution">
    <text evidence="7">The sequence shown here is derived from an EMBL/GenBank/DDBJ whole genome shotgun (WGS) entry which is preliminary data.</text>
</comment>
<dbReference type="Gene3D" id="1.10.8.610">
    <property type="entry name" value="SirC, precorrin-2 dehydrogenase, C-terminal helical domain-like"/>
    <property type="match status" value="1"/>
</dbReference>
<evidence type="ECO:0000256" key="2">
    <source>
        <dbReference type="ARBA" id="ARBA00012400"/>
    </source>
</evidence>
<sequence length="215" mass="23486">MLYPLNLDLSGKSCVVIGGGRVAERKVKGLIAAGACVTVIAPVVTDTLQQLVGEHQLRWQAGVYAYGMLAPYQPLLVFCAADSENANREAAREAKEIGALVNAAAQPELTDFQVPSRIVRGDLLLTVATGGDSPAFSRLLRKRLEQEYPPSFAEFLPRLRVLRDEIKKLPGGSEEHQRRWRNALNQSVIDLVRAGQLDRAEEEIRNGIIDAGAES</sequence>
<dbReference type="Pfam" id="PF13241">
    <property type="entry name" value="NAD_binding_7"/>
    <property type="match status" value="1"/>
</dbReference>
<dbReference type="GO" id="GO:0043115">
    <property type="term" value="F:precorrin-2 dehydrogenase activity"/>
    <property type="evidence" value="ECO:0007669"/>
    <property type="project" value="UniProtKB-EC"/>
</dbReference>
<dbReference type="Proteomes" id="UP000323646">
    <property type="component" value="Unassembled WGS sequence"/>
</dbReference>
<evidence type="ECO:0000256" key="6">
    <source>
        <dbReference type="ARBA" id="ARBA00047561"/>
    </source>
</evidence>
<evidence type="ECO:0000256" key="5">
    <source>
        <dbReference type="ARBA" id="ARBA00023244"/>
    </source>
</evidence>
<dbReference type="InterPro" id="IPR036291">
    <property type="entry name" value="NAD(P)-bd_dom_sf"/>
</dbReference>
<dbReference type="InterPro" id="IPR042518">
    <property type="entry name" value="SirC_C"/>
</dbReference>
<dbReference type="PANTHER" id="PTHR35330">
    <property type="entry name" value="SIROHEME BIOSYNTHESIS PROTEIN MET8"/>
    <property type="match status" value="1"/>
</dbReference>
<dbReference type="GO" id="GO:0019354">
    <property type="term" value="P:siroheme biosynthetic process"/>
    <property type="evidence" value="ECO:0007669"/>
    <property type="project" value="UniProtKB-UniPathway"/>
</dbReference>
<gene>
    <name evidence="7" type="ORF">FZ040_03920</name>
</gene>
<accession>A0A5D6WBA8</accession>
<dbReference type="SUPFAM" id="SSF75615">
    <property type="entry name" value="Siroheme synthase middle domains-like"/>
    <property type="match status" value="1"/>
</dbReference>
<proteinExistence type="predicted"/>
<comment type="catalytic activity">
    <reaction evidence="6">
        <text>precorrin-2 + NAD(+) = sirohydrochlorin + NADH + 2 H(+)</text>
        <dbReference type="Rhea" id="RHEA:15613"/>
        <dbReference type="ChEBI" id="CHEBI:15378"/>
        <dbReference type="ChEBI" id="CHEBI:57540"/>
        <dbReference type="ChEBI" id="CHEBI:57945"/>
        <dbReference type="ChEBI" id="CHEBI:58351"/>
        <dbReference type="ChEBI" id="CHEBI:58827"/>
        <dbReference type="EC" id="1.3.1.76"/>
    </reaction>
</comment>